<accession>A0A1B9G8N6</accession>
<dbReference type="GeneID" id="30206601"/>
<dbReference type="FunFam" id="3.90.79.10:FF:000019">
    <property type="entry name" value="Thiamin pyrophosphokinase, putative"/>
    <property type="match status" value="1"/>
</dbReference>
<dbReference type="Gene3D" id="3.90.79.10">
    <property type="entry name" value="Nucleoside Triphosphate Pyrophosphohydrolase"/>
    <property type="match status" value="1"/>
</dbReference>
<proteinExistence type="predicted"/>
<feature type="domain" description="Nudix hydrolase" evidence="1">
    <location>
        <begin position="154"/>
        <end position="303"/>
    </location>
</feature>
<dbReference type="InterPro" id="IPR000086">
    <property type="entry name" value="NUDIX_hydrolase_dom"/>
</dbReference>
<dbReference type="VEuPathDB" id="FungiDB:I302_02202"/>
<gene>
    <name evidence="2" type="ORF">I302_02202</name>
    <name evidence="3" type="ORF">I302_103500</name>
</gene>
<protein>
    <recommendedName>
        <fullName evidence="1">Nudix hydrolase domain-containing protein</fullName>
    </recommendedName>
</protein>
<reference evidence="3" key="2">
    <citation type="submission" date="2013-07" db="EMBL/GenBank/DDBJ databases">
        <authorList>
            <consortium name="The Broad Institute Genome Sequencing Platform"/>
            <person name="Cuomo C."/>
            <person name="Litvintseva A."/>
            <person name="Chen Y."/>
            <person name="Heitman J."/>
            <person name="Sun S."/>
            <person name="Springer D."/>
            <person name="Dromer F."/>
            <person name="Young S.K."/>
            <person name="Zeng Q."/>
            <person name="Gargeya S."/>
            <person name="Fitzgerald M."/>
            <person name="Abouelleil A."/>
            <person name="Alvarado L."/>
            <person name="Berlin A.M."/>
            <person name="Chapman S.B."/>
            <person name="Dewar J."/>
            <person name="Goldberg J."/>
            <person name="Griggs A."/>
            <person name="Gujja S."/>
            <person name="Hansen M."/>
            <person name="Howarth C."/>
            <person name="Imamovic A."/>
            <person name="Larimer J."/>
            <person name="McCowan C."/>
            <person name="Murphy C."/>
            <person name="Pearson M."/>
            <person name="Priest M."/>
            <person name="Roberts A."/>
            <person name="Saif S."/>
            <person name="Shea T."/>
            <person name="Sykes S."/>
            <person name="Wortman J."/>
            <person name="Nusbaum C."/>
            <person name="Birren B."/>
        </authorList>
    </citation>
    <scope>NUCLEOTIDE SEQUENCE</scope>
    <source>
        <strain evidence="3">CBS 10118</strain>
    </source>
</reference>
<name>A0A1B9G8N6_9TREE</name>
<reference evidence="2" key="1">
    <citation type="submission" date="2013-07" db="EMBL/GenBank/DDBJ databases">
        <title>The Genome Sequence of Cryptococcus bestiolae CBS10118.</title>
        <authorList>
            <consortium name="The Broad Institute Genome Sequencing Platform"/>
            <person name="Cuomo C."/>
            <person name="Litvintseva A."/>
            <person name="Chen Y."/>
            <person name="Heitman J."/>
            <person name="Sun S."/>
            <person name="Springer D."/>
            <person name="Dromer F."/>
            <person name="Young S.K."/>
            <person name="Zeng Q."/>
            <person name="Gargeya S."/>
            <person name="Fitzgerald M."/>
            <person name="Abouelleil A."/>
            <person name="Alvarado L."/>
            <person name="Berlin A.M."/>
            <person name="Chapman S.B."/>
            <person name="Dewar J."/>
            <person name="Goldberg J."/>
            <person name="Griggs A."/>
            <person name="Gujja S."/>
            <person name="Hansen M."/>
            <person name="Howarth C."/>
            <person name="Imamovic A."/>
            <person name="Larimer J."/>
            <person name="McCowan C."/>
            <person name="Murphy C."/>
            <person name="Pearson M."/>
            <person name="Priest M."/>
            <person name="Roberts A."/>
            <person name="Saif S."/>
            <person name="Shea T."/>
            <person name="Sykes S."/>
            <person name="Wortman J."/>
            <person name="Nusbaum C."/>
            <person name="Birren B."/>
        </authorList>
    </citation>
    <scope>NUCLEOTIDE SEQUENCE [LARGE SCALE GENOMIC DNA]</scope>
    <source>
        <strain evidence="2">CBS 10118</strain>
    </source>
</reference>
<dbReference type="InterPro" id="IPR015797">
    <property type="entry name" value="NUDIX_hydrolase-like_dom_sf"/>
</dbReference>
<dbReference type="EMBL" id="CP144542">
    <property type="protein sequence ID" value="WVW81506.1"/>
    <property type="molecule type" value="Genomic_DNA"/>
</dbReference>
<dbReference type="SUPFAM" id="SSF55811">
    <property type="entry name" value="Nudix"/>
    <property type="match status" value="1"/>
</dbReference>
<evidence type="ECO:0000313" key="2">
    <source>
        <dbReference type="EMBL" id="OCF27361.1"/>
    </source>
</evidence>
<dbReference type="Proteomes" id="UP000092730">
    <property type="component" value="Chromosome 2"/>
</dbReference>
<evidence type="ECO:0000259" key="1">
    <source>
        <dbReference type="PROSITE" id="PS51462"/>
    </source>
</evidence>
<evidence type="ECO:0000313" key="4">
    <source>
        <dbReference type="Proteomes" id="UP000092730"/>
    </source>
</evidence>
<evidence type="ECO:0000313" key="3">
    <source>
        <dbReference type="EMBL" id="WVW81506.1"/>
    </source>
</evidence>
<reference evidence="2" key="3">
    <citation type="submission" date="2014-01" db="EMBL/GenBank/DDBJ databases">
        <title>Evolution of pathogenesis and genome organization in the Tremellales.</title>
        <authorList>
            <person name="Cuomo C."/>
            <person name="Litvintseva A."/>
            <person name="Heitman J."/>
            <person name="Chen Y."/>
            <person name="Sun S."/>
            <person name="Springer D."/>
            <person name="Dromer F."/>
            <person name="Young S."/>
            <person name="Zeng Q."/>
            <person name="Chapman S."/>
            <person name="Gujja S."/>
            <person name="Saif S."/>
            <person name="Birren B."/>
        </authorList>
    </citation>
    <scope>NUCLEOTIDE SEQUENCE</scope>
    <source>
        <strain evidence="2">CBS 10118</strain>
    </source>
</reference>
<dbReference type="PANTHER" id="PTHR13622:SF8">
    <property type="entry name" value="THIAMIN PYROPHOSPHOKINASE 1"/>
    <property type="match status" value="1"/>
</dbReference>
<dbReference type="GO" id="GO:0044715">
    <property type="term" value="F:8-oxo-dGDP phosphatase activity"/>
    <property type="evidence" value="ECO:0007669"/>
    <property type="project" value="UniProtKB-ARBA"/>
</dbReference>
<dbReference type="CDD" id="cd03676">
    <property type="entry name" value="NUDIX_Tnr3_like"/>
    <property type="match status" value="1"/>
</dbReference>
<sequence length="339" mass="37694">MTISLLPIISQADRFPYCPTGIAEGYIPFHLTLSDFQNDLPPIGLLCHDVVKEMRAVAEGIWKFEEDKETAQVRCVYFTESLVAKGGEEIGREGGRVVKLWKECGKFWGRLSGWRDECYAVYASSKSSGLIASSDPGIYGNVIFNLERSACPLFGVATFGVRMTAYEGEGENMKIWVPTRSKTKSTWPGKLDNSVSGGISAGSTPFETLLKECDEEASLPGAFIERYVKNAGVTTYFYITDEGFLQPEVSYVYDLPLPPSDSAEYIKLKPNDDEVESFSLLTIPEVIEALHADRFKPNCGLILVDFLIRHGFVTPETEPNLLEISSRMRKRLRVALPGV</sequence>
<keyword evidence="4" id="KW-1185">Reference proteome</keyword>
<dbReference type="PANTHER" id="PTHR13622">
    <property type="entry name" value="THIAMIN PYROPHOSPHOKINASE"/>
    <property type="match status" value="1"/>
</dbReference>
<reference evidence="3" key="4">
    <citation type="submission" date="2024-02" db="EMBL/GenBank/DDBJ databases">
        <title>Comparative genomics of Cryptococcus and Kwoniella reveals pathogenesis evolution and contrasting modes of karyotype evolution via chromosome fusion or intercentromeric recombination.</title>
        <authorList>
            <person name="Coelho M.A."/>
            <person name="David-Palma M."/>
            <person name="Shea T."/>
            <person name="Bowers K."/>
            <person name="McGinley-Smith S."/>
            <person name="Mohammad A.W."/>
            <person name="Gnirke A."/>
            <person name="Yurkov A.M."/>
            <person name="Nowrousian M."/>
            <person name="Sun S."/>
            <person name="Cuomo C.A."/>
            <person name="Heitman J."/>
        </authorList>
    </citation>
    <scope>NUCLEOTIDE SEQUENCE</scope>
    <source>
        <strain evidence="3">CBS 10118</strain>
    </source>
</reference>
<dbReference type="AlphaFoldDB" id="A0A1B9G8N6"/>
<dbReference type="OrthoDB" id="2564213at2759"/>
<dbReference type="Pfam" id="PF00293">
    <property type="entry name" value="NUDIX"/>
    <property type="match status" value="1"/>
</dbReference>
<dbReference type="RefSeq" id="XP_019048431.1">
    <property type="nucleotide sequence ID" value="XM_019188869.1"/>
</dbReference>
<dbReference type="PROSITE" id="PS51462">
    <property type="entry name" value="NUDIX"/>
    <property type="match status" value="1"/>
</dbReference>
<dbReference type="KEGG" id="kbi:30206601"/>
<organism evidence="2">
    <name type="scientific">Kwoniella bestiolae CBS 10118</name>
    <dbReference type="NCBI Taxonomy" id="1296100"/>
    <lineage>
        <taxon>Eukaryota</taxon>
        <taxon>Fungi</taxon>
        <taxon>Dikarya</taxon>
        <taxon>Basidiomycota</taxon>
        <taxon>Agaricomycotina</taxon>
        <taxon>Tremellomycetes</taxon>
        <taxon>Tremellales</taxon>
        <taxon>Cryptococcaceae</taxon>
        <taxon>Kwoniella</taxon>
    </lineage>
</organism>
<dbReference type="STRING" id="1296100.A0A1B9G8N6"/>
<dbReference type="EMBL" id="KI894019">
    <property type="protein sequence ID" value="OCF27361.1"/>
    <property type="molecule type" value="Genomic_DNA"/>
</dbReference>